<evidence type="ECO:0000256" key="1">
    <source>
        <dbReference type="ARBA" id="ARBA00001231"/>
    </source>
</evidence>
<evidence type="ECO:0000256" key="6">
    <source>
        <dbReference type="SAM" id="SignalP"/>
    </source>
</evidence>
<dbReference type="Pfam" id="PF00728">
    <property type="entry name" value="Glyco_hydro_20"/>
    <property type="match status" value="1"/>
</dbReference>
<dbReference type="CDD" id="cd06563">
    <property type="entry name" value="GH20_chitobiase-like"/>
    <property type="match status" value="1"/>
</dbReference>
<comment type="similarity">
    <text evidence="2">Belongs to the glycosyl hydrolase 20 family.</text>
</comment>
<evidence type="ECO:0000313" key="9">
    <source>
        <dbReference type="EMBL" id="MBI6121276.1"/>
    </source>
</evidence>
<sequence length="543" mass="62358">MIKSLRFLGYSLLFMLPFVSIAQDDAFQVIPQPNKMIKTEGNFAHKNKLSLRINKETLNPLLEYASEALQDNFEGNITLAKSKSAANLHFILDNKIETKSKGGYNLLIDKKGVKISAASEQGLFYGLQTLLQMLKTNKDHVLSYVEITDAPRFEWRAFMLDEARYFKGITQVKKLLDEMARLKMNVFHWHLVDDQGWRIEIKKYPLLTEIGSKRASTQVGPRKWNSPIQSGEPHEGFYTQDEIKEIIKYAEDRYITVVPEIEMPGHASAAIAAYPWLGSSGEEIEVPINFGVSEDIFNVADPKVYEFLTDVLDEVMALFPSKVIHIGGDEAKYEHWEQSAMIKNYMKENNLNTFADLQVAFTNRISQYLESKGRKMMGWNEILGQNIHEYQAKKDKAAEEELSKSSVVHFWRGDIKLMTEAAAEGYEIVNSLHTETYLDYSYSNISLERAYNFDPIPESLETQYHNNVIGTGAQMWGEWIPTNGYMDYMVYPRIAAYAEVGWTQPKQKDFNRFMSRLPALLETWTDKGIYFAPIKEALPNKDN</sequence>
<evidence type="ECO:0000313" key="10">
    <source>
        <dbReference type="Proteomes" id="UP000635665"/>
    </source>
</evidence>
<dbReference type="InterPro" id="IPR015883">
    <property type="entry name" value="Glyco_hydro_20_cat"/>
</dbReference>
<evidence type="ECO:0000256" key="5">
    <source>
        <dbReference type="ARBA" id="ARBA00023295"/>
    </source>
</evidence>
<dbReference type="InterPro" id="IPR015882">
    <property type="entry name" value="HEX_bac_N"/>
</dbReference>
<gene>
    <name evidence="9" type="ORF">I6U50_14715</name>
</gene>
<dbReference type="PIRSF" id="PIRSF001093">
    <property type="entry name" value="B-hxosamndse_ab_euk"/>
    <property type="match status" value="1"/>
</dbReference>
<dbReference type="Pfam" id="PF02838">
    <property type="entry name" value="Glyco_hydro_20b"/>
    <property type="match status" value="1"/>
</dbReference>
<keyword evidence="5" id="KW-0326">Glycosidase</keyword>
<dbReference type="InterPro" id="IPR025705">
    <property type="entry name" value="Beta_hexosaminidase_sua/sub"/>
</dbReference>
<protein>
    <recommendedName>
        <fullName evidence="3">beta-N-acetylhexosaminidase</fullName>
        <ecNumber evidence="3">3.2.1.52</ecNumber>
    </recommendedName>
</protein>
<accession>A0ABS0TJR8</accession>
<proteinExistence type="inferred from homology"/>
<evidence type="ECO:0000259" key="7">
    <source>
        <dbReference type="Pfam" id="PF00728"/>
    </source>
</evidence>
<organism evidence="9 10">
    <name type="scientific">Salegentibacter maritimus</name>
    <dbReference type="NCBI Taxonomy" id="2794347"/>
    <lineage>
        <taxon>Bacteria</taxon>
        <taxon>Pseudomonadati</taxon>
        <taxon>Bacteroidota</taxon>
        <taxon>Flavobacteriia</taxon>
        <taxon>Flavobacteriales</taxon>
        <taxon>Flavobacteriaceae</taxon>
        <taxon>Salegentibacter</taxon>
    </lineage>
</organism>
<dbReference type="EC" id="3.2.1.52" evidence="3"/>
<feature type="domain" description="Glycoside hydrolase family 20 catalytic" evidence="7">
    <location>
        <begin position="153"/>
        <end position="504"/>
    </location>
</feature>
<keyword evidence="6" id="KW-0732">Signal</keyword>
<dbReference type="EMBL" id="JAEHNY010000015">
    <property type="protein sequence ID" value="MBI6121276.1"/>
    <property type="molecule type" value="Genomic_DNA"/>
</dbReference>
<evidence type="ECO:0000256" key="3">
    <source>
        <dbReference type="ARBA" id="ARBA00012663"/>
    </source>
</evidence>
<dbReference type="RefSeq" id="WP_198639397.1">
    <property type="nucleotide sequence ID" value="NZ_JAEHNY010000015.1"/>
</dbReference>
<dbReference type="InterPro" id="IPR029018">
    <property type="entry name" value="Hex-like_dom2"/>
</dbReference>
<name>A0ABS0TJR8_9FLAO</name>
<comment type="catalytic activity">
    <reaction evidence="1">
        <text>Hydrolysis of terminal non-reducing N-acetyl-D-hexosamine residues in N-acetyl-beta-D-hexosaminides.</text>
        <dbReference type="EC" id="3.2.1.52"/>
    </reaction>
</comment>
<dbReference type="SUPFAM" id="SSF55545">
    <property type="entry name" value="beta-N-acetylhexosaminidase-like domain"/>
    <property type="match status" value="1"/>
</dbReference>
<evidence type="ECO:0000256" key="4">
    <source>
        <dbReference type="ARBA" id="ARBA00022801"/>
    </source>
</evidence>
<reference evidence="9 10" key="1">
    <citation type="submission" date="2020-12" db="EMBL/GenBank/DDBJ databases">
        <title>Salegentibacter orientalis sp. nov., isolated from costal sediment.</title>
        <authorList>
            <person name="Lian F.-B."/>
        </authorList>
    </citation>
    <scope>NUCLEOTIDE SEQUENCE [LARGE SCALE GENOMIC DNA]</scope>
    <source>
        <strain evidence="9 10">F60176</strain>
    </source>
</reference>
<evidence type="ECO:0000259" key="8">
    <source>
        <dbReference type="Pfam" id="PF02838"/>
    </source>
</evidence>
<dbReference type="Proteomes" id="UP000635665">
    <property type="component" value="Unassembled WGS sequence"/>
</dbReference>
<dbReference type="PANTHER" id="PTHR22600">
    <property type="entry name" value="BETA-HEXOSAMINIDASE"/>
    <property type="match status" value="1"/>
</dbReference>
<dbReference type="InterPro" id="IPR017853">
    <property type="entry name" value="GH"/>
</dbReference>
<comment type="caution">
    <text evidence="9">The sequence shown here is derived from an EMBL/GenBank/DDBJ whole genome shotgun (WGS) entry which is preliminary data.</text>
</comment>
<dbReference type="PRINTS" id="PR00738">
    <property type="entry name" value="GLHYDRLASE20"/>
</dbReference>
<dbReference type="Gene3D" id="3.20.20.80">
    <property type="entry name" value="Glycosidases"/>
    <property type="match status" value="1"/>
</dbReference>
<keyword evidence="4" id="KW-0378">Hydrolase</keyword>
<feature type="signal peptide" evidence="6">
    <location>
        <begin position="1"/>
        <end position="22"/>
    </location>
</feature>
<keyword evidence="10" id="KW-1185">Reference proteome</keyword>
<evidence type="ECO:0000256" key="2">
    <source>
        <dbReference type="ARBA" id="ARBA00006285"/>
    </source>
</evidence>
<dbReference type="Gene3D" id="3.30.379.10">
    <property type="entry name" value="Chitobiase/beta-hexosaminidase domain 2-like"/>
    <property type="match status" value="1"/>
</dbReference>
<feature type="domain" description="Beta-hexosaminidase bacterial type N-terminal" evidence="8">
    <location>
        <begin position="28"/>
        <end position="150"/>
    </location>
</feature>
<dbReference type="SUPFAM" id="SSF51445">
    <property type="entry name" value="(Trans)glycosidases"/>
    <property type="match status" value="1"/>
</dbReference>
<feature type="chain" id="PRO_5046660808" description="beta-N-acetylhexosaminidase" evidence="6">
    <location>
        <begin position="23"/>
        <end position="543"/>
    </location>
</feature>
<dbReference type="PANTHER" id="PTHR22600:SF57">
    <property type="entry name" value="BETA-N-ACETYLHEXOSAMINIDASE"/>
    <property type="match status" value="1"/>
</dbReference>